<dbReference type="PRINTS" id="PR00081">
    <property type="entry name" value="GDHRDH"/>
</dbReference>
<evidence type="ECO:0000256" key="1">
    <source>
        <dbReference type="ARBA" id="ARBA00006484"/>
    </source>
</evidence>
<protein>
    <submittedName>
        <fullName evidence="2">Unannotated protein</fullName>
    </submittedName>
</protein>
<dbReference type="Gene3D" id="3.40.50.720">
    <property type="entry name" value="NAD(P)-binding Rossmann-like Domain"/>
    <property type="match status" value="1"/>
</dbReference>
<dbReference type="PRINTS" id="PR00080">
    <property type="entry name" value="SDRFAMILY"/>
</dbReference>
<organism evidence="2">
    <name type="scientific">freshwater metagenome</name>
    <dbReference type="NCBI Taxonomy" id="449393"/>
    <lineage>
        <taxon>unclassified sequences</taxon>
        <taxon>metagenomes</taxon>
        <taxon>ecological metagenomes</taxon>
    </lineage>
</organism>
<sequence>MTYQFAAELAGRTIVITGGGRGIGREMATAAAAAKMKVAILELDQKNLDDTVALISKTGGDVTGYQVDLCDEAAVISTFAQVTKKFGKIEVLVNNAMFHDPSDLLDTSLEIWNQTLKVNTTAPFLCIRTLLPDMIKNGFGSIINVGTVNSKMMIGSDAYSASKAAVHALTRTVAVRYGPDGVRCNTLVPGTVATDAWQERIDRNPQIFEKLKTWYPLRRVGKPSDIAAAVLFLASDQSAWMTGTEFVVDGGLLAGYSPMYPLVEGSD</sequence>
<proteinExistence type="inferred from homology"/>
<dbReference type="InterPro" id="IPR002347">
    <property type="entry name" value="SDR_fam"/>
</dbReference>
<reference evidence="2" key="1">
    <citation type="submission" date="2020-05" db="EMBL/GenBank/DDBJ databases">
        <authorList>
            <person name="Chiriac C."/>
            <person name="Salcher M."/>
            <person name="Ghai R."/>
            <person name="Kavagutti S V."/>
        </authorList>
    </citation>
    <scope>NUCLEOTIDE SEQUENCE</scope>
</reference>
<dbReference type="PANTHER" id="PTHR42760">
    <property type="entry name" value="SHORT-CHAIN DEHYDROGENASES/REDUCTASES FAMILY MEMBER"/>
    <property type="match status" value="1"/>
</dbReference>
<accession>A0A6J6S8U6</accession>
<dbReference type="SUPFAM" id="SSF51735">
    <property type="entry name" value="NAD(P)-binding Rossmann-fold domains"/>
    <property type="match status" value="1"/>
</dbReference>
<dbReference type="AlphaFoldDB" id="A0A6J6S8U6"/>
<gene>
    <name evidence="2" type="ORF">UFOPK2788_00200</name>
</gene>
<comment type="similarity">
    <text evidence="1">Belongs to the short-chain dehydrogenases/reductases (SDR) family.</text>
</comment>
<dbReference type="FunFam" id="3.40.50.720:FF:000084">
    <property type="entry name" value="Short-chain dehydrogenase reductase"/>
    <property type="match status" value="1"/>
</dbReference>
<dbReference type="GO" id="GO:0016616">
    <property type="term" value="F:oxidoreductase activity, acting on the CH-OH group of donors, NAD or NADP as acceptor"/>
    <property type="evidence" value="ECO:0007669"/>
    <property type="project" value="TreeGrafter"/>
</dbReference>
<dbReference type="EMBL" id="CAEZYV010000017">
    <property type="protein sequence ID" value="CAB4731173.1"/>
    <property type="molecule type" value="Genomic_DNA"/>
</dbReference>
<name>A0A6J6S8U6_9ZZZZ</name>
<dbReference type="InterPro" id="IPR036291">
    <property type="entry name" value="NAD(P)-bd_dom_sf"/>
</dbReference>
<dbReference type="CDD" id="cd05233">
    <property type="entry name" value="SDR_c"/>
    <property type="match status" value="1"/>
</dbReference>
<dbReference type="Pfam" id="PF13561">
    <property type="entry name" value="adh_short_C2"/>
    <property type="match status" value="1"/>
</dbReference>
<evidence type="ECO:0000313" key="2">
    <source>
        <dbReference type="EMBL" id="CAB4731173.1"/>
    </source>
</evidence>